<comment type="subcellular location">
    <subcellularLocation>
        <location evidence="1">Golgi apparatus</location>
    </subcellularLocation>
</comment>
<dbReference type="Pfam" id="PF06702">
    <property type="entry name" value="Fam20C"/>
    <property type="match status" value="1"/>
</dbReference>
<dbReference type="Proteomes" id="UP000076420">
    <property type="component" value="Unassembled WGS sequence"/>
</dbReference>
<dbReference type="GO" id="GO:0016773">
    <property type="term" value="F:phosphotransferase activity, alcohol group as acceptor"/>
    <property type="evidence" value="ECO:0007669"/>
    <property type="project" value="TreeGrafter"/>
</dbReference>
<comment type="similarity">
    <text evidence="2">Belongs to the FAM20 family.</text>
</comment>
<keyword evidence="5" id="KW-0325">Glycoprotein</keyword>
<evidence type="ECO:0000259" key="9">
    <source>
        <dbReference type="Pfam" id="PF06702"/>
    </source>
</evidence>
<dbReference type="PANTHER" id="PTHR12450">
    <property type="entry name" value="DENTIN MATRIX PROTEIN 4 PROTEIN FAM20"/>
    <property type="match status" value="1"/>
</dbReference>
<dbReference type="KEGG" id="bgt:106071335"/>
<dbReference type="STRING" id="6526.A0A2C9JWY7"/>
<keyword evidence="8" id="KW-0479">Metal-binding</keyword>
<protein>
    <recommendedName>
        <fullName evidence="9">FAM20 C-terminal domain-containing protein</fullName>
    </recommendedName>
</protein>
<keyword evidence="8" id="KW-0464">Manganese</keyword>
<dbReference type="GO" id="GO:0005794">
    <property type="term" value="C:Golgi apparatus"/>
    <property type="evidence" value="ECO:0007669"/>
    <property type="project" value="UniProtKB-SubCell"/>
</dbReference>
<evidence type="ECO:0000256" key="3">
    <source>
        <dbReference type="ARBA" id="ARBA00023034"/>
    </source>
</evidence>
<feature type="domain" description="FAM20 C-terminal" evidence="9">
    <location>
        <begin position="1"/>
        <end position="106"/>
    </location>
</feature>
<evidence type="ECO:0000256" key="5">
    <source>
        <dbReference type="ARBA" id="ARBA00023180"/>
    </source>
</evidence>
<dbReference type="InterPro" id="IPR009581">
    <property type="entry name" value="FAM20_C"/>
</dbReference>
<evidence type="ECO:0000313" key="11">
    <source>
        <dbReference type="Proteomes" id="UP000076420"/>
    </source>
</evidence>
<sequence>MDRRLIERFKQFGDNGFLLHDDNGRGFAKAKRDCSTCLTPLQQCCMIRLSTLLKLVKLYLGPSSLSQVMRNSLKDDPLAPVLLDTHLNSLDRRLGKILKVVKRCLNGVKFWKNVLIDDFIPLK</sequence>
<evidence type="ECO:0000256" key="4">
    <source>
        <dbReference type="ARBA" id="ARBA00023157"/>
    </source>
</evidence>
<keyword evidence="7" id="KW-0067">ATP-binding</keyword>
<evidence type="ECO:0000313" key="10">
    <source>
        <dbReference type="EnsemblMetazoa" id="BGLB009357-PB"/>
    </source>
</evidence>
<feature type="binding site" evidence="7">
    <location>
        <position position="22"/>
    </location>
    <ligand>
        <name>ATP</name>
        <dbReference type="ChEBI" id="CHEBI:30616"/>
    </ligand>
</feature>
<feature type="active site" evidence="6">
    <location>
        <position position="2"/>
    </location>
</feature>
<evidence type="ECO:0000256" key="7">
    <source>
        <dbReference type="PIRSR" id="PIRSR624869-2"/>
    </source>
</evidence>
<dbReference type="GO" id="GO:0005524">
    <property type="term" value="F:ATP binding"/>
    <property type="evidence" value="ECO:0007669"/>
    <property type="project" value="UniProtKB-KW"/>
</dbReference>
<feature type="binding site" evidence="7">
    <location>
        <position position="7"/>
    </location>
    <ligand>
        <name>ATP</name>
        <dbReference type="ChEBI" id="CHEBI:30616"/>
    </ligand>
</feature>
<dbReference type="EnsemblMetazoa" id="BGLB009357-RB">
    <property type="protein sequence ID" value="BGLB009357-PB"/>
    <property type="gene ID" value="BGLB009357"/>
</dbReference>
<gene>
    <name evidence="10" type="primary">106071335</name>
</gene>
<dbReference type="GO" id="GO:0046872">
    <property type="term" value="F:metal ion binding"/>
    <property type="evidence" value="ECO:0007669"/>
    <property type="project" value="UniProtKB-KW"/>
</dbReference>
<accession>A0A2C9JWY7</accession>
<feature type="binding site" evidence="8">
    <location>
        <position position="22"/>
    </location>
    <ligand>
        <name>Mn(2+)</name>
        <dbReference type="ChEBI" id="CHEBI:29035"/>
    </ligand>
</feature>
<evidence type="ECO:0000256" key="1">
    <source>
        <dbReference type="ARBA" id="ARBA00004555"/>
    </source>
</evidence>
<keyword evidence="3" id="KW-0333">Golgi apparatus</keyword>
<evidence type="ECO:0000256" key="8">
    <source>
        <dbReference type="PIRSR" id="PIRSR624869-3"/>
    </source>
</evidence>
<dbReference type="AlphaFoldDB" id="A0A2C9JWY7"/>
<evidence type="ECO:0000256" key="6">
    <source>
        <dbReference type="PIRSR" id="PIRSR624869-1"/>
    </source>
</evidence>
<keyword evidence="4" id="KW-1015">Disulfide bond</keyword>
<organism evidence="10 11">
    <name type="scientific">Biomphalaria glabrata</name>
    <name type="common">Bloodfluke planorb</name>
    <name type="synonym">Freshwater snail</name>
    <dbReference type="NCBI Taxonomy" id="6526"/>
    <lineage>
        <taxon>Eukaryota</taxon>
        <taxon>Metazoa</taxon>
        <taxon>Spiralia</taxon>
        <taxon>Lophotrochozoa</taxon>
        <taxon>Mollusca</taxon>
        <taxon>Gastropoda</taxon>
        <taxon>Heterobranchia</taxon>
        <taxon>Euthyneura</taxon>
        <taxon>Panpulmonata</taxon>
        <taxon>Hygrophila</taxon>
        <taxon>Lymnaeoidea</taxon>
        <taxon>Planorbidae</taxon>
        <taxon>Biomphalaria</taxon>
    </lineage>
</organism>
<evidence type="ECO:0000256" key="2">
    <source>
        <dbReference type="ARBA" id="ARBA00006557"/>
    </source>
</evidence>
<proteinExistence type="inferred from homology"/>
<comment type="cofactor">
    <cofactor evidence="8">
        <name>Mn(2+)</name>
        <dbReference type="ChEBI" id="CHEBI:29035"/>
    </cofactor>
</comment>
<dbReference type="InterPro" id="IPR024869">
    <property type="entry name" value="FAM20"/>
</dbReference>
<dbReference type="VEuPathDB" id="VectorBase:BGLB009357"/>
<name>A0A2C9JWY7_BIOGL</name>
<keyword evidence="7" id="KW-0547">Nucleotide-binding</keyword>
<dbReference type="VEuPathDB" id="VectorBase:BGLAX_032212"/>
<reference evidence="10" key="1">
    <citation type="submission" date="2020-05" db="UniProtKB">
        <authorList>
            <consortium name="EnsemblMetazoa"/>
        </authorList>
    </citation>
    <scope>IDENTIFICATION</scope>
    <source>
        <strain evidence="10">BB02</strain>
    </source>
</reference>
<dbReference type="PANTHER" id="PTHR12450:SF22">
    <property type="entry name" value="EXTRACELLULAR SERINE_THREONINE PROTEIN CG31145"/>
    <property type="match status" value="1"/>
</dbReference>